<dbReference type="RefSeq" id="WP_076760116.1">
    <property type="nucleotide sequence ID" value="NZ_FTPL01000006.1"/>
</dbReference>
<evidence type="ECO:0000313" key="10">
    <source>
        <dbReference type="EMBL" id="SIT93317.1"/>
    </source>
</evidence>
<dbReference type="SUPFAM" id="SSF55083">
    <property type="entry name" value="6-hydroxymethyl-7,8-dihydropterin pyrophosphokinase, HPPK"/>
    <property type="match status" value="1"/>
</dbReference>
<evidence type="ECO:0000256" key="2">
    <source>
        <dbReference type="ARBA" id="ARBA00005051"/>
    </source>
</evidence>
<dbReference type="InterPro" id="IPR035907">
    <property type="entry name" value="Hppk_sf"/>
</dbReference>
<evidence type="ECO:0000256" key="3">
    <source>
        <dbReference type="ARBA" id="ARBA00013253"/>
    </source>
</evidence>
<dbReference type="STRING" id="550447.SAMN05428946_2989"/>
<accession>A0A1U7PNU5</accession>
<keyword evidence="7" id="KW-0067">ATP-binding</keyword>
<evidence type="ECO:0000313" key="11">
    <source>
        <dbReference type="Proteomes" id="UP000187550"/>
    </source>
</evidence>
<evidence type="ECO:0000256" key="1">
    <source>
        <dbReference type="ARBA" id="ARBA00000198"/>
    </source>
</evidence>
<sequence>MNTAYLSIGTNMGDREAHLREAVRMLDALPGTGVDGVSSIYETDPVGFEDQPAFLNMTVRLKTEHPAEVLLGHCQEIESGLGRVRTVRWGPRTADLDILLFNDENMESEKLTVPHPRMQERAFVLVPLLEMDPGLRPALEKRFPGFPAVDLDQGIRLWKPVGGPSAFMAGE</sequence>
<dbReference type="GO" id="GO:0005524">
    <property type="term" value="F:ATP binding"/>
    <property type="evidence" value="ECO:0007669"/>
    <property type="project" value="UniProtKB-KW"/>
</dbReference>
<organism evidence="10 11">
    <name type="scientific">Edaphobacillus lindanitolerans</name>
    <dbReference type="NCBI Taxonomy" id="550447"/>
    <lineage>
        <taxon>Bacteria</taxon>
        <taxon>Bacillati</taxon>
        <taxon>Bacillota</taxon>
        <taxon>Bacilli</taxon>
        <taxon>Bacillales</taxon>
        <taxon>Bacillaceae</taxon>
        <taxon>Edaphobacillus</taxon>
    </lineage>
</organism>
<evidence type="ECO:0000256" key="4">
    <source>
        <dbReference type="ARBA" id="ARBA00022679"/>
    </source>
</evidence>
<evidence type="ECO:0000256" key="8">
    <source>
        <dbReference type="ARBA" id="ARBA00022909"/>
    </source>
</evidence>
<evidence type="ECO:0000256" key="7">
    <source>
        <dbReference type="ARBA" id="ARBA00022840"/>
    </source>
</evidence>
<gene>
    <name evidence="10" type="ORF">SAMN05428946_2989</name>
</gene>
<name>A0A1U7PNU5_9BACI</name>
<dbReference type="UniPathway" id="UPA00077">
    <property type="reaction ID" value="UER00155"/>
</dbReference>
<dbReference type="GO" id="GO:0003848">
    <property type="term" value="F:2-amino-4-hydroxy-6-hydroxymethyldihydropteridine diphosphokinase activity"/>
    <property type="evidence" value="ECO:0007669"/>
    <property type="project" value="UniProtKB-EC"/>
</dbReference>
<dbReference type="PROSITE" id="PS00794">
    <property type="entry name" value="HPPK"/>
    <property type="match status" value="1"/>
</dbReference>
<dbReference type="Pfam" id="PF01288">
    <property type="entry name" value="HPPK"/>
    <property type="match status" value="1"/>
</dbReference>
<dbReference type="PANTHER" id="PTHR43071:SF1">
    <property type="entry name" value="2-AMINO-4-HYDROXY-6-HYDROXYMETHYLDIHYDROPTERIDINE PYROPHOSPHOKINASE"/>
    <property type="match status" value="1"/>
</dbReference>
<dbReference type="GO" id="GO:0016301">
    <property type="term" value="F:kinase activity"/>
    <property type="evidence" value="ECO:0007669"/>
    <property type="project" value="UniProtKB-KW"/>
</dbReference>
<dbReference type="InterPro" id="IPR000550">
    <property type="entry name" value="Hppk"/>
</dbReference>
<evidence type="ECO:0000256" key="5">
    <source>
        <dbReference type="ARBA" id="ARBA00022741"/>
    </source>
</evidence>
<keyword evidence="6 10" id="KW-0418">Kinase</keyword>
<comment type="pathway">
    <text evidence="2">Cofactor biosynthesis; tetrahydrofolate biosynthesis; 2-amino-4-hydroxy-6-hydroxymethyl-7,8-dihydropteridine diphosphate from 7,8-dihydroneopterin triphosphate: step 4/4.</text>
</comment>
<dbReference type="PANTHER" id="PTHR43071">
    <property type="entry name" value="2-AMINO-4-HYDROXY-6-HYDROXYMETHYLDIHYDROPTERIDINE PYROPHOSPHOKINASE"/>
    <property type="match status" value="1"/>
</dbReference>
<dbReference type="GO" id="GO:0046654">
    <property type="term" value="P:tetrahydrofolate biosynthetic process"/>
    <property type="evidence" value="ECO:0007669"/>
    <property type="project" value="UniProtKB-UniPathway"/>
</dbReference>
<keyword evidence="4" id="KW-0808">Transferase</keyword>
<dbReference type="GO" id="GO:0046656">
    <property type="term" value="P:folic acid biosynthetic process"/>
    <property type="evidence" value="ECO:0007669"/>
    <property type="project" value="UniProtKB-KW"/>
</dbReference>
<dbReference type="Proteomes" id="UP000187550">
    <property type="component" value="Unassembled WGS sequence"/>
</dbReference>
<dbReference type="AlphaFoldDB" id="A0A1U7PNU5"/>
<dbReference type="OrthoDB" id="9808041at2"/>
<dbReference type="EC" id="2.7.6.3" evidence="3"/>
<dbReference type="NCBIfam" id="TIGR01498">
    <property type="entry name" value="folK"/>
    <property type="match status" value="1"/>
</dbReference>
<keyword evidence="8" id="KW-0289">Folate biosynthesis</keyword>
<evidence type="ECO:0000259" key="9">
    <source>
        <dbReference type="PROSITE" id="PS00794"/>
    </source>
</evidence>
<protein>
    <recommendedName>
        <fullName evidence="3">2-amino-4-hydroxy-6-hydroxymethyldihydropteridine diphosphokinase</fullName>
        <ecNumber evidence="3">2.7.6.3</ecNumber>
    </recommendedName>
</protein>
<proteinExistence type="predicted"/>
<keyword evidence="5" id="KW-0547">Nucleotide-binding</keyword>
<keyword evidence="11" id="KW-1185">Reference proteome</keyword>
<evidence type="ECO:0000256" key="6">
    <source>
        <dbReference type="ARBA" id="ARBA00022777"/>
    </source>
</evidence>
<feature type="domain" description="7,8-dihydro-6-hydroxymethylpterin-pyrophosphokinase" evidence="9">
    <location>
        <begin position="88"/>
        <end position="99"/>
    </location>
</feature>
<dbReference type="Gene3D" id="3.30.70.560">
    <property type="entry name" value="7,8-Dihydro-6-hydroxymethylpterin-pyrophosphokinase HPPK"/>
    <property type="match status" value="1"/>
</dbReference>
<dbReference type="EMBL" id="FTPL01000006">
    <property type="protein sequence ID" value="SIT93317.1"/>
    <property type="molecule type" value="Genomic_DNA"/>
</dbReference>
<comment type="catalytic activity">
    <reaction evidence="1">
        <text>6-hydroxymethyl-7,8-dihydropterin + ATP = (7,8-dihydropterin-6-yl)methyl diphosphate + AMP + H(+)</text>
        <dbReference type="Rhea" id="RHEA:11412"/>
        <dbReference type="ChEBI" id="CHEBI:15378"/>
        <dbReference type="ChEBI" id="CHEBI:30616"/>
        <dbReference type="ChEBI" id="CHEBI:44841"/>
        <dbReference type="ChEBI" id="CHEBI:72950"/>
        <dbReference type="ChEBI" id="CHEBI:456215"/>
        <dbReference type="EC" id="2.7.6.3"/>
    </reaction>
</comment>
<reference evidence="11" key="1">
    <citation type="submission" date="2017-01" db="EMBL/GenBank/DDBJ databases">
        <authorList>
            <person name="Varghese N."/>
            <person name="Submissions S."/>
        </authorList>
    </citation>
    <scope>NUCLEOTIDE SEQUENCE [LARGE SCALE GENOMIC DNA]</scope>
    <source>
        <strain evidence="11">MNA4</strain>
    </source>
</reference>
<dbReference type="CDD" id="cd00483">
    <property type="entry name" value="HPPK"/>
    <property type="match status" value="1"/>
</dbReference>